<dbReference type="GO" id="GO:0005509">
    <property type="term" value="F:calcium ion binding"/>
    <property type="evidence" value="ECO:0007669"/>
    <property type="project" value="InterPro"/>
</dbReference>
<dbReference type="PRINTS" id="PR01488">
    <property type="entry name" value="RTXTOXINA"/>
</dbReference>
<keyword evidence="2" id="KW-0800">Toxin</keyword>
<proteinExistence type="predicted"/>
<dbReference type="InterPro" id="IPR018511">
    <property type="entry name" value="Hemolysin-typ_Ca-bd_CS"/>
</dbReference>
<gene>
    <name evidence="6" type="ORF">CWATWH0003_1226a1</name>
</gene>
<dbReference type="SUPFAM" id="SSF51120">
    <property type="entry name" value="beta-Roll"/>
    <property type="match status" value="1"/>
</dbReference>
<dbReference type="PRINTS" id="PR00313">
    <property type="entry name" value="CABNDNGRPT"/>
</dbReference>
<reference evidence="6 7" key="1">
    <citation type="journal article" date="2011" name="Front. Microbiol.">
        <title>Two Strains of Crocosphaera watsonii with Highly Conserved Genomes are Distinguished by Strain-Specific Features.</title>
        <authorList>
            <person name="Bench S.R."/>
            <person name="Ilikchyan I.N."/>
            <person name="Tripp H.J."/>
            <person name="Zehr J.P."/>
        </authorList>
    </citation>
    <scope>NUCLEOTIDE SEQUENCE [LARGE SCALE GENOMIC DNA]</scope>
    <source>
        <strain evidence="6 7">WH 0003</strain>
    </source>
</reference>
<comment type="subcellular location">
    <subcellularLocation>
        <location evidence="1">Membrane</location>
    </subcellularLocation>
</comment>
<feature type="non-terminal residue" evidence="6">
    <location>
        <position position="248"/>
    </location>
</feature>
<dbReference type="AlphaFoldDB" id="G5J141"/>
<evidence type="ECO:0000313" key="6">
    <source>
        <dbReference type="EMBL" id="EHJ14095.1"/>
    </source>
</evidence>
<dbReference type="EMBL" id="AESD01000199">
    <property type="protein sequence ID" value="EHJ14095.1"/>
    <property type="molecule type" value="Genomic_DNA"/>
</dbReference>
<dbReference type="Gene3D" id="2.150.10.10">
    <property type="entry name" value="Serralysin-like metalloprotease, C-terminal"/>
    <property type="match status" value="1"/>
</dbReference>
<sequence length="248" mass="27051">MVDSTFSANSDSAFTRISQKWKYTTPADAGKGWLTRGEDKHRWNNDVNNQWAYADDQGSASLTQVIESNALTQGLQTISFDATNLGSRNTLRLQVYGIDGQFQMSNWDNKTPSSDGGEPINVVTLLDTGNLATENFDWKTFSWDEIDFGWGYEYIALRFITKGVSDPDTEFQAIDNVFIRSSENSSVPVEGSTTQVNTITGTDGQDILDGTSEDDLIEGNDGNDTLTGNAGNDDLRGGIGDDILRGGA</sequence>
<dbReference type="InterPro" id="IPR011049">
    <property type="entry name" value="Serralysin-like_metalloprot_C"/>
</dbReference>
<evidence type="ECO:0000256" key="5">
    <source>
        <dbReference type="ARBA" id="ARBA00023136"/>
    </source>
</evidence>
<organism evidence="6 7">
    <name type="scientific">Crocosphaera watsonii WH 0003</name>
    <dbReference type="NCBI Taxonomy" id="423471"/>
    <lineage>
        <taxon>Bacteria</taxon>
        <taxon>Bacillati</taxon>
        <taxon>Cyanobacteriota</taxon>
        <taxon>Cyanophyceae</taxon>
        <taxon>Oscillatoriophycideae</taxon>
        <taxon>Chroococcales</taxon>
        <taxon>Aphanothecaceae</taxon>
        <taxon>Crocosphaera</taxon>
    </lineage>
</organism>
<evidence type="ECO:0000256" key="2">
    <source>
        <dbReference type="ARBA" id="ARBA00022656"/>
    </source>
</evidence>
<accession>G5J141</accession>
<evidence type="ECO:0000256" key="1">
    <source>
        <dbReference type="ARBA" id="ARBA00004370"/>
    </source>
</evidence>
<dbReference type="GO" id="GO:0016020">
    <property type="term" value="C:membrane"/>
    <property type="evidence" value="ECO:0007669"/>
    <property type="project" value="UniProtKB-SubCell"/>
</dbReference>
<dbReference type="Pfam" id="PF00353">
    <property type="entry name" value="HemolysinCabind"/>
    <property type="match status" value="1"/>
</dbReference>
<dbReference type="GO" id="GO:0005576">
    <property type="term" value="C:extracellular region"/>
    <property type="evidence" value="ECO:0007669"/>
    <property type="project" value="InterPro"/>
</dbReference>
<keyword evidence="4" id="KW-0843">Virulence</keyword>
<comment type="caution">
    <text evidence="6">The sequence shown here is derived from an EMBL/GenBank/DDBJ whole genome shotgun (WGS) entry which is preliminary data.</text>
</comment>
<protein>
    <submittedName>
        <fullName evidence="6">PKD domain containing protein</fullName>
    </submittedName>
</protein>
<keyword evidence="3" id="KW-0677">Repeat</keyword>
<dbReference type="PROSITE" id="PS00330">
    <property type="entry name" value="HEMOLYSIN_CALCIUM"/>
    <property type="match status" value="1"/>
</dbReference>
<evidence type="ECO:0000313" key="7">
    <source>
        <dbReference type="Proteomes" id="UP000003477"/>
    </source>
</evidence>
<dbReference type="InterPro" id="IPR003995">
    <property type="entry name" value="RTX_toxin_determinant-A"/>
</dbReference>
<dbReference type="Proteomes" id="UP000003477">
    <property type="component" value="Unassembled WGS sequence"/>
</dbReference>
<dbReference type="GO" id="GO:0090729">
    <property type="term" value="F:toxin activity"/>
    <property type="evidence" value="ECO:0007669"/>
    <property type="project" value="UniProtKB-KW"/>
</dbReference>
<evidence type="ECO:0000256" key="4">
    <source>
        <dbReference type="ARBA" id="ARBA00023026"/>
    </source>
</evidence>
<keyword evidence="5" id="KW-0472">Membrane</keyword>
<name>G5J141_CROWT</name>
<dbReference type="InterPro" id="IPR001343">
    <property type="entry name" value="Hemolysn_Ca-bd"/>
</dbReference>
<evidence type="ECO:0000256" key="3">
    <source>
        <dbReference type="ARBA" id="ARBA00022737"/>
    </source>
</evidence>